<dbReference type="InterPro" id="IPR036390">
    <property type="entry name" value="WH_DNA-bd_sf"/>
</dbReference>
<dbReference type="OrthoDB" id="7875071at2"/>
<gene>
    <name evidence="5" type="ORF">CW354_01080</name>
</gene>
<dbReference type="InterPro" id="IPR023187">
    <property type="entry name" value="Tscrpt_reg_MarR-type_CS"/>
</dbReference>
<dbReference type="PROSITE" id="PS01117">
    <property type="entry name" value="HTH_MARR_1"/>
    <property type="match status" value="1"/>
</dbReference>
<dbReference type="InterPro" id="IPR036388">
    <property type="entry name" value="WH-like_DNA-bd_sf"/>
</dbReference>
<dbReference type="GO" id="GO:0003700">
    <property type="term" value="F:DNA-binding transcription factor activity"/>
    <property type="evidence" value="ECO:0007669"/>
    <property type="project" value="InterPro"/>
</dbReference>
<dbReference type="PANTHER" id="PTHR33164">
    <property type="entry name" value="TRANSCRIPTIONAL REGULATOR, MARR FAMILY"/>
    <property type="match status" value="1"/>
</dbReference>
<dbReference type="PANTHER" id="PTHR33164:SF64">
    <property type="entry name" value="TRANSCRIPTIONAL REGULATOR SLYA"/>
    <property type="match status" value="1"/>
</dbReference>
<dbReference type="EMBL" id="PJCH01000001">
    <property type="protein sequence ID" value="PQA89497.1"/>
    <property type="molecule type" value="Genomic_DNA"/>
</dbReference>
<proteinExistence type="predicted"/>
<dbReference type="PROSITE" id="PS50995">
    <property type="entry name" value="HTH_MARR_2"/>
    <property type="match status" value="1"/>
</dbReference>
<keyword evidence="1" id="KW-0805">Transcription regulation</keyword>
<dbReference type="InterPro" id="IPR039422">
    <property type="entry name" value="MarR/SlyA-like"/>
</dbReference>
<sequence length="169" mass="19879">MSEDHSQKDFDAWATEYRQYYKKSSRADFEFRFSRMLILASRRWTAYIDEAVQQETGHTRARWQTLFAIAFADEPVATLDLSERMGVQWPTLIRSLNDLETEGLIKRKMNPDDKRSRLVTITPKGRKALMQVKKVLDPLRQNALQQFTKEELATAENLLERLLLTVRQL</sequence>
<evidence type="ECO:0000256" key="1">
    <source>
        <dbReference type="ARBA" id="ARBA00023015"/>
    </source>
</evidence>
<keyword evidence="6" id="KW-1185">Reference proteome</keyword>
<dbReference type="AlphaFoldDB" id="A0A2S7KAI1"/>
<feature type="domain" description="HTH marR-type" evidence="4">
    <location>
        <begin position="30"/>
        <end position="164"/>
    </location>
</feature>
<dbReference type="SMART" id="SM00347">
    <property type="entry name" value="HTH_MARR"/>
    <property type="match status" value="1"/>
</dbReference>
<keyword evidence="3" id="KW-0804">Transcription</keyword>
<dbReference type="RefSeq" id="WP_104828199.1">
    <property type="nucleotide sequence ID" value="NZ_PJCH01000001.1"/>
</dbReference>
<evidence type="ECO:0000313" key="6">
    <source>
        <dbReference type="Proteomes" id="UP000239504"/>
    </source>
</evidence>
<dbReference type="Gene3D" id="1.10.10.10">
    <property type="entry name" value="Winged helix-like DNA-binding domain superfamily/Winged helix DNA-binding domain"/>
    <property type="match status" value="1"/>
</dbReference>
<evidence type="ECO:0000256" key="2">
    <source>
        <dbReference type="ARBA" id="ARBA00023125"/>
    </source>
</evidence>
<dbReference type="GO" id="GO:0003677">
    <property type="term" value="F:DNA binding"/>
    <property type="evidence" value="ECO:0007669"/>
    <property type="project" value="UniProtKB-KW"/>
</dbReference>
<evidence type="ECO:0000259" key="4">
    <source>
        <dbReference type="PROSITE" id="PS50995"/>
    </source>
</evidence>
<dbReference type="InterPro" id="IPR000835">
    <property type="entry name" value="HTH_MarR-typ"/>
</dbReference>
<dbReference type="Pfam" id="PF12802">
    <property type="entry name" value="MarR_2"/>
    <property type="match status" value="1"/>
</dbReference>
<comment type="caution">
    <text evidence="5">The sequence shown here is derived from an EMBL/GenBank/DDBJ whole genome shotgun (WGS) entry which is preliminary data.</text>
</comment>
<reference evidence="5 6" key="1">
    <citation type="submission" date="2017-12" db="EMBL/GenBank/DDBJ databases">
        <authorList>
            <person name="Hurst M.R.H."/>
        </authorList>
    </citation>
    <scope>NUCLEOTIDE SEQUENCE [LARGE SCALE GENOMIC DNA]</scope>
    <source>
        <strain evidence="5 6">SY-3-19</strain>
    </source>
</reference>
<accession>A0A2S7KAI1</accession>
<name>A0A2S7KAI1_9PROT</name>
<keyword evidence="2" id="KW-0238">DNA-binding</keyword>
<protein>
    <recommendedName>
        <fullName evidence="4">HTH marR-type domain-containing protein</fullName>
    </recommendedName>
</protein>
<dbReference type="SUPFAM" id="SSF46785">
    <property type="entry name" value="Winged helix' DNA-binding domain"/>
    <property type="match status" value="1"/>
</dbReference>
<dbReference type="PRINTS" id="PR00598">
    <property type="entry name" value="HTHMARR"/>
</dbReference>
<evidence type="ECO:0000313" key="5">
    <source>
        <dbReference type="EMBL" id="PQA89497.1"/>
    </source>
</evidence>
<dbReference type="GO" id="GO:0006950">
    <property type="term" value="P:response to stress"/>
    <property type="evidence" value="ECO:0007669"/>
    <property type="project" value="TreeGrafter"/>
</dbReference>
<organism evidence="5 6">
    <name type="scientific">Hyphococcus luteus</name>
    <dbReference type="NCBI Taxonomy" id="2058213"/>
    <lineage>
        <taxon>Bacteria</taxon>
        <taxon>Pseudomonadati</taxon>
        <taxon>Pseudomonadota</taxon>
        <taxon>Alphaproteobacteria</taxon>
        <taxon>Parvularculales</taxon>
        <taxon>Parvularculaceae</taxon>
        <taxon>Hyphococcus</taxon>
    </lineage>
</organism>
<dbReference type="Proteomes" id="UP000239504">
    <property type="component" value="Unassembled WGS sequence"/>
</dbReference>
<evidence type="ECO:0000256" key="3">
    <source>
        <dbReference type="ARBA" id="ARBA00023163"/>
    </source>
</evidence>